<accession>I3RAY1</accession>
<dbReference type="PANTHER" id="PTHR38138">
    <property type="entry name" value="VNG6441H"/>
    <property type="match status" value="1"/>
</dbReference>
<reference evidence="5 8" key="5">
    <citation type="submission" date="2019-04" db="EMBL/GenBank/DDBJ databases">
        <title>Methylomes of two halophilic Archaea, Haloarcula marismortui and Haloferax mediterranei.</title>
        <authorList>
            <person name="DasSarma S."/>
            <person name="DasSarma P."/>
            <person name="DasSarma S."/>
            <person name="Fomenkov A."/>
            <person name="Vincze T."/>
            <person name="Anton B.P."/>
            <person name="Roberts R.J."/>
        </authorList>
    </citation>
    <scope>NUCLEOTIDE SEQUENCE [LARGE SCALE GENOMIC DNA]</scope>
    <source>
        <strain evidence="5">ATCC 33500</strain>
        <strain evidence="8">ATCC 33500 / DSM 1411 / JCM 8866 / NBRC 14739 / NCIMB 2177 / R-4</strain>
        <plasmid evidence="5 8">pHME505</plasmid>
    </source>
</reference>
<evidence type="ECO:0000313" key="5">
    <source>
        <dbReference type="EMBL" id="QCQ76932.1"/>
    </source>
</evidence>
<dbReference type="OrthoDB" id="118020at2157"/>
<reference evidence="3" key="1">
    <citation type="journal article" date="2012" name="Appl. Environ. Microbiol.">
        <title>Identification of the haloarchaeal phasin (PhaP) that functions in polyhydroxyalkanoate accumulation and granule formation in Haloferax mediterranei.</title>
        <authorList>
            <person name="Cai S."/>
            <person name="Cai L."/>
            <person name="Liu H."/>
            <person name="Liu X."/>
            <person name="Han J."/>
            <person name="Zhou J."/>
            <person name="Xiang H."/>
        </authorList>
    </citation>
    <scope>NUCLEOTIDE SEQUENCE</scope>
    <source>
        <strain evidence="3">CGMCC 1.2087</strain>
    </source>
</reference>
<dbReference type="AlphaFoldDB" id="I3RAY1"/>
<feature type="transmembrane region" description="Helical" evidence="1">
    <location>
        <begin position="35"/>
        <end position="59"/>
    </location>
</feature>
<protein>
    <submittedName>
        <fullName evidence="5">Type IV pilin</fullName>
    </submittedName>
</protein>
<organism evidence="3 6">
    <name type="scientific">Haloferax mediterranei (strain ATCC 33500 / DSM 1411 / JCM 8866 / NBRC 14739 / NCIMB 2177 / R-4)</name>
    <name type="common">Halobacterium mediterranei</name>
    <dbReference type="NCBI Taxonomy" id="523841"/>
    <lineage>
        <taxon>Archaea</taxon>
        <taxon>Methanobacteriati</taxon>
        <taxon>Methanobacteriota</taxon>
        <taxon>Stenosarchaea group</taxon>
        <taxon>Halobacteria</taxon>
        <taxon>Halobacteriales</taxon>
        <taxon>Haloferacaceae</taxon>
        <taxon>Haloferax</taxon>
    </lineage>
</organism>
<evidence type="ECO:0000256" key="1">
    <source>
        <dbReference type="SAM" id="Phobius"/>
    </source>
</evidence>
<dbReference type="NCBIfam" id="TIGR02537">
    <property type="entry name" value="arch_flag_Nterm"/>
    <property type="match status" value="1"/>
</dbReference>
<dbReference type="PANTHER" id="PTHR38138:SF1">
    <property type="entry name" value="ARCHAEAL TYPE IV PILIN N-TERMINAL DOMAIN-CONTAINING PROTEIN"/>
    <property type="match status" value="1"/>
</dbReference>
<keyword evidence="1" id="KW-0472">Membrane</keyword>
<keyword evidence="1" id="KW-1133">Transmembrane helix</keyword>
<dbReference type="Proteomes" id="UP000299011">
    <property type="component" value="Plasmid pHME505"/>
</dbReference>
<gene>
    <name evidence="3" type="ordered locus">HFX_6268</name>
    <name evidence="4" type="ORF">C439_18238</name>
    <name evidence="5" type="ORF">E6P09_16565</name>
</gene>
<keyword evidence="7" id="KW-1185">Reference proteome</keyword>
<evidence type="ECO:0000313" key="3">
    <source>
        <dbReference type="EMBL" id="AFK21391.1"/>
    </source>
</evidence>
<dbReference type="Proteomes" id="UP000006469">
    <property type="component" value="Plasmid pHM500"/>
</dbReference>
<reference evidence="3" key="4">
    <citation type="submission" date="2014-05" db="EMBL/GenBank/DDBJ databases">
        <authorList>
            <person name="Wang L."/>
            <person name="Yang H."/>
            <person name="Xiang H."/>
        </authorList>
    </citation>
    <scope>NUCLEOTIDE SEQUENCE</scope>
    <source>
        <strain evidence="3">CGMCC 1.2087</strain>
        <plasmid evidence="3">pHM500</plasmid>
    </source>
</reference>
<dbReference type="EMBL" id="AOLO01000015">
    <property type="protein sequence ID" value="ELZ97288.1"/>
    <property type="molecule type" value="Genomic_DNA"/>
</dbReference>
<keyword evidence="3" id="KW-0614">Plasmid</keyword>
<dbReference type="KEGG" id="hme:HFX_6268"/>
<evidence type="ECO:0000313" key="7">
    <source>
        <dbReference type="Proteomes" id="UP000011603"/>
    </source>
</evidence>
<dbReference type="EMBL" id="CP001871">
    <property type="protein sequence ID" value="AFK21391.1"/>
    <property type="molecule type" value="Genomic_DNA"/>
</dbReference>
<reference evidence="4 7" key="3">
    <citation type="journal article" date="2014" name="PLoS Genet.">
        <title>Phylogenetically driven sequencing of extremely halophilic archaea reveals strategies for static and dynamic osmo-response.</title>
        <authorList>
            <person name="Becker E.A."/>
            <person name="Seitzer P.M."/>
            <person name="Tritt A."/>
            <person name="Larsen D."/>
            <person name="Krusor M."/>
            <person name="Yao A.I."/>
            <person name="Wu D."/>
            <person name="Madern D."/>
            <person name="Eisen J.A."/>
            <person name="Darling A.E."/>
            <person name="Facciotti M.T."/>
        </authorList>
    </citation>
    <scope>NUCLEOTIDE SEQUENCE [LARGE SCALE GENOMIC DNA]</scope>
    <source>
        <strain evidence="4">ATCC 33500</strain>
        <strain evidence="7">ATCC 33500 / DSM 1411 / JCM 8866 / NBRC 14739 / NCIMB 2177 / R-4</strain>
    </source>
</reference>
<dbReference type="Proteomes" id="UP000011603">
    <property type="component" value="Unassembled WGS sequence"/>
</dbReference>
<dbReference type="InterPro" id="IPR013373">
    <property type="entry name" value="Flagellin/pilin_N_arc"/>
</dbReference>
<proteinExistence type="predicted"/>
<evidence type="ECO:0000313" key="4">
    <source>
        <dbReference type="EMBL" id="ELZ97288.1"/>
    </source>
</evidence>
<dbReference type="HOGENOM" id="CLU_116126_0_0_2"/>
<evidence type="ECO:0000313" key="6">
    <source>
        <dbReference type="Proteomes" id="UP000006469"/>
    </source>
</evidence>
<dbReference type="GeneID" id="40158064"/>
<sequence length="154" mass="16584">MRAVVRVRPLAVYQQERTMKLLELFQTDERAVSPVLGVALLIAMTVILAGVVGFVALGVNAGSSDAPQASLEFKENDTSNIDMYHQGGDNIETSNVVVKVNGTDATYTGWSSDKFTTGDVAQDVAAANADTRITISWEDPSSDRVVQLAEYTVE</sequence>
<name>I3RAY1_HALMT</name>
<geneLocation type="plasmid" evidence="5 8">
    <name>pHME505</name>
</geneLocation>
<reference evidence="3 6" key="2">
    <citation type="journal article" date="2012" name="J. Bacteriol.">
        <title>Complete genome sequence of the metabolically versatile halophilic archaeon Haloferax mediterranei, a poly(3-hydroxybutyrate-co-3-hydroxyvalerate) producer.</title>
        <authorList>
            <person name="Han J."/>
            <person name="Zhang F."/>
            <person name="Hou J."/>
            <person name="Liu X."/>
            <person name="Li M."/>
            <person name="Liu H."/>
            <person name="Cai L."/>
            <person name="Zhang B."/>
            <person name="Chen Y."/>
            <person name="Zhou J."/>
            <person name="Hu S."/>
            <person name="Xiang H."/>
        </authorList>
    </citation>
    <scope>NUCLEOTIDE SEQUENCE [LARGE SCALE GENOMIC DNA]</scope>
    <source>
        <strain evidence="6">ATCC 33500 / DSM 1411 / JCM 8866 / NBRC 14739 / NCIMB 2177 / R-4</strain>
        <strain evidence="3">CGMCC 1.2087</strain>
        <plasmid evidence="6">pHM500</plasmid>
    </source>
</reference>
<evidence type="ECO:0000313" key="8">
    <source>
        <dbReference type="Proteomes" id="UP000299011"/>
    </source>
</evidence>
<dbReference type="Pfam" id="PF07790">
    <property type="entry name" value="Pilin_N"/>
    <property type="match status" value="1"/>
</dbReference>
<geneLocation type="plasmid" evidence="3 6">
    <name>pHM500</name>
</geneLocation>
<dbReference type="InterPro" id="IPR012859">
    <property type="entry name" value="Pilin_N_archaeal"/>
</dbReference>
<dbReference type="PATRIC" id="fig|523841.21.peg.3660"/>
<feature type="domain" description="Archaeal Type IV pilin N-terminal" evidence="2">
    <location>
        <begin position="30"/>
        <end position="104"/>
    </location>
</feature>
<dbReference type="EMBL" id="CP039140">
    <property type="protein sequence ID" value="QCQ76932.1"/>
    <property type="molecule type" value="Genomic_DNA"/>
</dbReference>
<dbReference type="RefSeq" id="WP_004060854.1">
    <property type="nucleotide sequence ID" value="NC_017944.1"/>
</dbReference>
<keyword evidence="1" id="KW-0812">Transmembrane</keyword>
<evidence type="ECO:0000259" key="2">
    <source>
        <dbReference type="Pfam" id="PF07790"/>
    </source>
</evidence>